<dbReference type="Pfam" id="PF01575">
    <property type="entry name" value="MaoC_dehydratas"/>
    <property type="match status" value="1"/>
</dbReference>
<dbReference type="Gene3D" id="3.10.129.10">
    <property type="entry name" value="Hotdog Thioesterase"/>
    <property type="match status" value="1"/>
</dbReference>
<dbReference type="RefSeq" id="WP_193954085.1">
    <property type="nucleotide sequence ID" value="NZ_JADEYS010000015.1"/>
</dbReference>
<feature type="domain" description="MaoC-like" evidence="1">
    <location>
        <begin position="17"/>
        <end position="112"/>
    </location>
</feature>
<protein>
    <submittedName>
        <fullName evidence="2">MaoC family dehydratase</fullName>
    </submittedName>
</protein>
<dbReference type="InterPro" id="IPR002539">
    <property type="entry name" value="MaoC-like_dom"/>
</dbReference>
<dbReference type="PANTHER" id="PTHR43664">
    <property type="entry name" value="MONOAMINE OXIDASE-RELATED"/>
    <property type="match status" value="1"/>
</dbReference>
<dbReference type="CDD" id="cd03454">
    <property type="entry name" value="YdeM"/>
    <property type="match status" value="1"/>
</dbReference>
<gene>
    <name evidence="2" type="ORF">IOQ59_14400</name>
</gene>
<accession>A0A8J7JZ76</accession>
<evidence type="ECO:0000313" key="3">
    <source>
        <dbReference type="Proteomes" id="UP000640333"/>
    </source>
</evidence>
<evidence type="ECO:0000259" key="1">
    <source>
        <dbReference type="Pfam" id="PF01575"/>
    </source>
</evidence>
<organism evidence="2 3">
    <name type="scientific">Pontibacterium sinense</name>
    <dbReference type="NCBI Taxonomy" id="2781979"/>
    <lineage>
        <taxon>Bacteria</taxon>
        <taxon>Pseudomonadati</taxon>
        <taxon>Pseudomonadota</taxon>
        <taxon>Gammaproteobacteria</taxon>
        <taxon>Oceanospirillales</taxon>
        <taxon>Oceanospirillaceae</taxon>
        <taxon>Pontibacterium</taxon>
    </lineage>
</organism>
<dbReference type="Proteomes" id="UP000640333">
    <property type="component" value="Unassembled WGS sequence"/>
</dbReference>
<dbReference type="AlphaFoldDB" id="A0A8J7JZ76"/>
<dbReference type="InterPro" id="IPR052342">
    <property type="entry name" value="MCH/BMMD"/>
</dbReference>
<dbReference type="SUPFAM" id="SSF54637">
    <property type="entry name" value="Thioesterase/thiol ester dehydrase-isomerase"/>
    <property type="match status" value="1"/>
</dbReference>
<comment type="caution">
    <text evidence="2">The sequence shown here is derived from an EMBL/GenBank/DDBJ whole genome shotgun (WGS) entry which is preliminary data.</text>
</comment>
<keyword evidence="3" id="KW-1185">Reference proteome</keyword>
<evidence type="ECO:0000313" key="2">
    <source>
        <dbReference type="EMBL" id="MBE9398448.1"/>
    </source>
</evidence>
<name>A0A8J7JZ76_9GAMM</name>
<dbReference type="InterPro" id="IPR029069">
    <property type="entry name" value="HotDog_dom_sf"/>
</dbReference>
<proteinExistence type="predicted"/>
<sequence length="150" mass="16592">MDRYLDDFSEGDLFKAPGFTLSEGQILDFALTYDPQPFHIDAQAASESPYGGLISSGFQTLALCFRMVVQSGVFQTVSMGGPGIDELRFLAPVRPGDTIRTTAQILTVKPSRSKPDRGILRIQFRGFNQHGDEVISFIVIMLGRREQSSE</sequence>
<dbReference type="EMBL" id="JADEYS010000015">
    <property type="protein sequence ID" value="MBE9398448.1"/>
    <property type="molecule type" value="Genomic_DNA"/>
</dbReference>
<reference evidence="2" key="1">
    <citation type="submission" date="2020-10" db="EMBL/GenBank/DDBJ databases">
        <title>Bacterium isolated from coastal waters sediment.</title>
        <authorList>
            <person name="Chen R.-J."/>
            <person name="Lu D.-C."/>
            <person name="Zhu K.-L."/>
            <person name="Du Z.-J."/>
        </authorList>
    </citation>
    <scope>NUCLEOTIDE SEQUENCE</scope>
    <source>
        <strain evidence="2">N1Y112</strain>
    </source>
</reference>
<dbReference type="PANTHER" id="PTHR43664:SF1">
    <property type="entry name" value="BETA-METHYLMALYL-COA DEHYDRATASE"/>
    <property type="match status" value="1"/>
</dbReference>